<sequence>MHRIFRSSNVDQCISTIEKFIIHANELGRSNKEAIGDLIAFFMKKPLPNSLLENNNDPKVASIKRMCRVMDSRVRMGLLLAIPEVCSKFGDDEADMPSILSEKDAAVHLISEFYHRLRNEPTNQMHFKMNDAWANIKTKSTETALLFCMQTFVPALIIEGDFPNEKRKIALFQEVLGALECKTTLVYTRNGITSKNPQGMTCFLKSMNIANRLSLTHGSFEDWTANDMQHFVQMVKSCPDLTHLSLAHMNIDACCKDEAKFKCILDLISLPQLHYLNLSGNHMNHLNKEQRQRLESAMSRSPIEVIQLRSTPEKIASSHRLFVSSKNVLGEKSKAADKTDEDVSLYTMLL</sequence>
<proteinExistence type="predicted"/>
<dbReference type="Proteomes" id="UP000054729">
    <property type="component" value="Unassembled WGS sequence"/>
</dbReference>
<organism evidence="1 2">
    <name type="scientific">Legionella waltersii</name>
    <dbReference type="NCBI Taxonomy" id="66969"/>
    <lineage>
        <taxon>Bacteria</taxon>
        <taxon>Pseudomonadati</taxon>
        <taxon>Pseudomonadota</taxon>
        <taxon>Gammaproteobacteria</taxon>
        <taxon>Legionellales</taxon>
        <taxon>Legionellaceae</taxon>
        <taxon>Legionella</taxon>
    </lineage>
</organism>
<evidence type="ECO:0000313" key="2">
    <source>
        <dbReference type="Proteomes" id="UP000054729"/>
    </source>
</evidence>
<dbReference type="InterPro" id="IPR032675">
    <property type="entry name" value="LRR_dom_sf"/>
</dbReference>
<comment type="caution">
    <text evidence="1">The sequence shown here is derived from an EMBL/GenBank/DDBJ whole genome shotgun (WGS) entry which is preliminary data.</text>
</comment>
<dbReference type="RefSeq" id="WP_058479998.1">
    <property type="nucleotide sequence ID" value="NZ_CAAAIQ010000007.1"/>
</dbReference>
<protein>
    <submittedName>
        <fullName evidence="1">Uncharacterized protein</fullName>
    </submittedName>
</protein>
<name>A0A0W1AD29_9GAMM</name>
<keyword evidence="2" id="KW-1185">Reference proteome</keyword>
<gene>
    <name evidence="1" type="ORF">Lwal_1289</name>
</gene>
<dbReference type="EMBL" id="LNZB01000036">
    <property type="protein sequence ID" value="KTD79217.1"/>
    <property type="molecule type" value="Genomic_DNA"/>
</dbReference>
<dbReference type="Gene3D" id="3.80.10.10">
    <property type="entry name" value="Ribonuclease Inhibitor"/>
    <property type="match status" value="1"/>
</dbReference>
<dbReference type="AlphaFoldDB" id="A0A0W1AD29"/>
<evidence type="ECO:0000313" key="1">
    <source>
        <dbReference type="EMBL" id="KTD79217.1"/>
    </source>
</evidence>
<dbReference type="SUPFAM" id="SSF52047">
    <property type="entry name" value="RNI-like"/>
    <property type="match status" value="1"/>
</dbReference>
<reference evidence="1 2" key="1">
    <citation type="submission" date="2015-11" db="EMBL/GenBank/DDBJ databases">
        <title>Genomic analysis of 38 Legionella species identifies large and diverse effector repertoires.</title>
        <authorList>
            <person name="Burstein D."/>
            <person name="Amaro F."/>
            <person name="Zusman T."/>
            <person name="Lifshitz Z."/>
            <person name="Cohen O."/>
            <person name="Gilbert J.A."/>
            <person name="Pupko T."/>
            <person name="Shuman H.A."/>
            <person name="Segal G."/>
        </authorList>
    </citation>
    <scope>NUCLEOTIDE SEQUENCE [LARGE SCALE GENOMIC DNA]</scope>
    <source>
        <strain evidence="1 2">ATCC 51914</strain>
    </source>
</reference>
<dbReference type="PATRIC" id="fig|66969.6.peg.1418"/>
<accession>A0A0W1AD29</accession>